<accession>A0A7K0J626</accession>
<dbReference type="AlphaFoldDB" id="A0A7K0J626"/>
<reference evidence="1 2" key="1">
    <citation type="submission" date="2019-08" db="EMBL/GenBank/DDBJ databases">
        <title>In-depth cultivation of the pig gut microbiome towards novel bacterial diversity and tailored functional studies.</title>
        <authorList>
            <person name="Wylensek D."/>
            <person name="Hitch T.C.A."/>
            <person name="Clavel T."/>
        </authorList>
    </citation>
    <scope>NUCLEOTIDE SEQUENCE [LARGE SCALE GENOMIC DNA]</scope>
    <source>
        <strain evidence="1 2">WCA-380-WT-3A</strain>
    </source>
</reference>
<comment type="caution">
    <text evidence="1">The sequence shown here is derived from an EMBL/GenBank/DDBJ whole genome shotgun (WGS) entry which is preliminary data.</text>
</comment>
<sequence length="174" mass="19126">MTATPSATPLNSALDDHSGIFLELDRDWWPDELCVVSSAPSVCPDADDAQARYEAIRLTRAVHIVIVETIAGRRPMSQLVKASSARAVATMRRWPRGPGWSRILLVGEPRVSYDDNRVDGVGLLDLRGRRLPLATSLVRENRSWRLDAAELVLNPKVATLLTSKKITCETVGLG</sequence>
<organism evidence="1 2">
    <name type="scientific">Cutibacterium porci</name>
    <dbReference type="NCBI Taxonomy" id="2605781"/>
    <lineage>
        <taxon>Bacteria</taxon>
        <taxon>Bacillati</taxon>
        <taxon>Actinomycetota</taxon>
        <taxon>Actinomycetes</taxon>
        <taxon>Propionibacteriales</taxon>
        <taxon>Propionibacteriaceae</taxon>
        <taxon>Cutibacterium</taxon>
    </lineage>
</organism>
<dbReference type="Proteomes" id="UP000466104">
    <property type="component" value="Unassembled WGS sequence"/>
</dbReference>
<evidence type="ECO:0000313" key="2">
    <source>
        <dbReference type="Proteomes" id="UP000466104"/>
    </source>
</evidence>
<dbReference type="RefSeq" id="WP_154563324.1">
    <property type="nucleotide sequence ID" value="NZ_VUMG01000002.1"/>
</dbReference>
<keyword evidence="2" id="KW-1185">Reference proteome</keyword>
<evidence type="ECO:0000313" key="1">
    <source>
        <dbReference type="EMBL" id="MSS45362.1"/>
    </source>
</evidence>
<dbReference type="EMBL" id="VUMG01000002">
    <property type="protein sequence ID" value="MSS45362.1"/>
    <property type="molecule type" value="Genomic_DNA"/>
</dbReference>
<protein>
    <submittedName>
        <fullName evidence="1">Uncharacterized protein</fullName>
    </submittedName>
</protein>
<gene>
    <name evidence="1" type="ORF">FYJ43_04760</name>
</gene>
<proteinExistence type="predicted"/>
<name>A0A7K0J626_9ACTN</name>